<dbReference type="AlphaFoldDB" id="A0A2P2NAZ2"/>
<organism evidence="1">
    <name type="scientific">Rhizophora mucronata</name>
    <name type="common">Asiatic mangrove</name>
    <dbReference type="NCBI Taxonomy" id="61149"/>
    <lineage>
        <taxon>Eukaryota</taxon>
        <taxon>Viridiplantae</taxon>
        <taxon>Streptophyta</taxon>
        <taxon>Embryophyta</taxon>
        <taxon>Tracheophyta</taxon>
        <taxon>Spermatophyta</taxon>
        <taxon>Magnoliopsida</taxon>
        <taxon>eudicotyledons</taxon>
        <taxon>Gunneridae</taxon>
        <taxon>Pentapetalae</taxon>
        <taxon>rosids</taxon>
        <taxon>fabids</taxon>
        <taxon>Malpighiales</taxon>
        <taxon>Rhizophoraceae</taxon>
        <taxon>Rhizophora</taxon>
    </lineage>
</organism>
<evidence type="ECO:0000313" key="1">
    <source>
        <dbReference type="EMBL" id="MBX39631.1"/>
    </source>
</evidence>
<sequence length="39" mass="4354">MPSSGSVCDLKTQSHWNVSGSELLRSRLRVATPSYNIYI</sequence>
<protein>
    <submittedName>
        <fullName evidence="1">Uncharacterized protein</fullName>
    </submittedName>
</protein>
<proteinExistence type="predicted"/>
<name>A0A2P2NAZ2_RHIMU</name>
<dbReference type="EMBL" id="GGEC01059147">
    <property type="protein sequence ID" value="MBX39631.1"/>
    <property type="molecule type" value="Transcribed_RNA"/>
</dbReference>
<reference evidence="1" key="1">
    <citation type="submission" date="2018-02" db="EMBL/GenBank/DDBJ databases">
        <title>Rhizophora mucronata_Transcriptome.</title>
        <authorList>
            <person name="Meera S.P."/>
            <person name="Sreeshan A."/>
            <person name="Augustine A."/>
        </authorList>
    </citation>
    <scope>NUCLEOTIDE SEQUENCE</scope>
    <source>
        <tissue evidence="1">Leaf</tissue>
    </source>
</reference>
<accession>A0A2P2NAZ2</accession>